<protein>
    <submittedName>
        <fullName evidence="1">Uncharacterized protein</fullName>
    </submittedName>
</protein>
<reference evidence="1" key="2">
    <citation type="submission" date="2020-11" db="EMBL/GenBank/DDBJ databases">
        <authorList>
            <person name="McCartney M.A."/>
            <person name="Auch B."/>
            <person name="Kono T."/>
            <person name="Mallez S."/>
            <person name="Becker A."/>
            <person name="Gohl D.M."/>
            <person name="Silverstein K.A.T."/>
            <person name="Koren S."/>
            <person name="Bechman K.B."/>
            <person name="Herman A."/>
            <person name="Abrahante J.E."/>
            <person name="Garbe J."/>
        </authorList>
    </citation>
    <scope>NUCLEOTIDE SEQUENCE</scope>
    <source>
        <strain evidence="1">Duluth1</strain>
        <tissue evidence="1">Whole animal</tissue>
    </source>
</reference>
<comment type="caution">
    <text evidence="1">The sequence shown here is derived from an EMBL/GenBank/DDBJ whole genome shotgun (WGS) entry which is preliminary data.</text>
</comment>
<sequence length="115" mass="13507">MADAERFRGDNWFNEDMTMHENFPATWWPYFFQRTRTIFKHNRAIIEKNVRTTFDEDWNINMTSTGLTNKTSPPLAAMLLKKTTHVLTKFYHSHLTISAPPSGDHVCQLTIFKLS</sequence>
<keyword evidence="2" id="KW-1185">Reference proteome</keyword>
<name>A0A9D4MN57_DREPO</name>
<accession>A0A9D4MN57</accession>
<dbReference type="EMBL" id="JAIWYP010000001">
    <property type="protein sequence ID" value="KAH3878974.1"/>
    <property type="molecule type" value="Genomic_DNA"/>
</dbReference>
<gene>
    <name evidence="1" type="ORF">DPMN_002875</name>
</gene>
<organism evidence="1 2">
    <name type="scientific">Dreissena polymorpha</name>
    <name type="common">Zebra mussel</name>
    <name type="synonym">Mytilus polymorpha</name>
    <dbReference type="NCBI Taxonomy" id="45954"/>
    <lineage>
        <taxon>Eukaryota</taxon>
        <taxon>Metazoa</taxon>
        <taxon>Spiralia</taxon>
        <taxon>Lophotrochozoa</taxon>
        <taxon>Mollusca</taxon>
        <taxon>Bivalvia</taxon>
        <taxon>Autobranchia</taxon>
        <taxon>Heteroconchia</taxon>
        <taxon>Euheterodonta</taxon>
        <taxon>Imparidentia</taxon>
        <taxon>Neoheterodontei</taxon>
        <taxon>Myida</taxon>
        <taxon>Dreissenoidea</taxon>
        <taxon>Dreissenidae</taxon>
        <taxon>Dreissena</taxon>
    </lineage>
</organism>
<evidence type="ECO:0000313" key="2">
    <source>
        <dbReference type="Proteomes" id="UP000828390"/>
    </source>
</evidence>
<dbReference type="AlphaFoldDB" id="A0A9D4MN57"/>
<reference evidence="1" key="1">
    <citation type="journal article" date="2019" name="bioRxiv">
        <title>The Genome of the Zebra Mussel, Dreissena polymorpha: A Resource for Invasive Species Research.</title>
        <authorList>
            <person name="McCartney M.A."/>
            <person name="Auch B."/>
            <person name="Kono T."/>
            <person name="Mallez S."/>
            <person name="Zhang Y."/>
            <person name="Obille A."/>
            <person name="Becker A."/>
            <person name="Abrahante J.E."/>
            <person name="Garbe J."/>
            <person name="Badalamenti J.P."/>
            <person name="Herman A."/>
            <person name="Mangelson H."/>
            <person name="Liachko I."/>
            <person name="Sullivan S."/>
            <person name="Sone E.D."/>
            <person name="Koren S."/>
            <person name="Silverstein K.A.T."/>
            <person name="Beckman K.B."/>
            <person name="Gohl D.M."/>
        </authorList>
    </citation>
    <scope>NUCLEOTIDE SEQUENCE</scope>
    <source>
        <strain evidence="1">Duluth1</strain>
        <tissue evidence="1">Whole animal</tissue>
    </source>
</reference>
<evidence type="ECO:0000313" key="1">
    <source>
        <dbReference type="EMBL" id="KAH3878974.1"/>
    </source>
</evidence>
<dbReference type="Proteomes" id="UP000828390">
    <property type="component" value="Unassembled WGS sequence"/>
</dbReference>
<proteinExistence type="predicted"/>